<reference evidence="1 3" key="1">
    <citation type="submission" date="2024-04" db="EMBL/GenBank/DDBJ databases">
        <title>Tritrichomonas musculus Genome.</title>
        <authorList>
            <person name="Alves-Ferreira E."/>
            <person name="Grigg M."/>
            <person name="Lorenzi H."/>
            <person name="Galac M."/>
        </authorList>
    </citation>
    <scope>NUCLEOTIDE SEQUENCE [LARGE SCALE GENOMIC DNA]</scope>
    <source>
        <strain evidence="1 3">EAF2021</strain>
    </source>
</reference>
<dbReference type="EMBL" id="JAPFFF010000025">
    <property type="protein sequence ID" value="KAK8849865.1"/>
    <property type="molecule type" value="Genomic_DNA"/>
</dbReference>
<protein>
    <recommendedName>
        <fullName evidence="4">Selenoprotein F/M domain-containing protein</fullName>
    </recommendedName>
</protein>
<accession>A0ABR2GNB7</accession>
<comment type="caution">
    <text evidence="1">The sequence shown here is derived from an EMBL/GenBank/DDBJ whole genome shotgun (WGS) entry which is preliminary data.</text>
</comment>
<sequence>MEKEVQFYQTKANYCLCEQNKLLSSFLNIDFPYVHRIRIGEEFPECPTLDIQIKPNWDELLVETGDIEDDITPEKVLNDELFDKIQYYF</sequence>
<evidence type="ECO:0000313" key="2">
    <source>
        <dbReference type="EMBL" id="KAK8849865.1"/>
    </source>
</evidence>
<evidence type="ECO:0000313" key="3">
    <source>
        <dbReference type="Proteomes" id="UP001470230"/>
    </source>
</evidence>
<dbReference type="Proteomes" id="UP001470230">
    <property type="component" value="Unassembled WGS sequence"/>
</dbReference>
<gene>
    <name evidence="2" type="ORF">M9Y10_018451</name>
    <name evidence="1" type="ORF">M9Y10_020990</name>
</gene>
<proteinExistence type="predicted"/>
<dbReference type="EMBL" id="JAPFFF010000273">
    <property type="protein sequence ID" value="KAK8834902.1"/>
    <property type="molecule type" value="Genomic_DNA"/>
</dbReference>
<evidence type="ECO:0000313" key="1">
    <source>
        <dbReference type="EMBL" id="KAK8834902.1"/>
    </source>
</evidence>
<evidence type="ECO:0008006" key="4">
    <source>
        <dbReference type="Google" id="ProtNLM"/>
    </source>
</evidence>
<name>A0ABR2GNB7_9EUKA</name>
<organism evidence="1 3">
    <name type="scientific">Tritrichomonas musculus</name>
    <dbReference type="NCBI Taxonomy" id="1915356"/>
    <lineage>
        <taxon>Eukaryota</taxon>
        <taxon>Metamonada</taxon>
        <taxon>Parabasalia</taxon>
        <taxon>Tritrichomonadida</taxon>
        <taxon>Tritrichomonadidae</taxon>
        <taxon>Tritrichomonas</taxon>
    </lineage>
</organism>
<keyword evidence="3" id="KW-1185">Reference proteome</keyword>